<comment type="caution">
    <text evidence="1">The sequence shown here is derived from an EMBL/GenBank/DDBJ whole genome shotgun (WGS) entry which is preliminary data.</text>
</comment>
<protein>
    <recommendedName>
        <fullName evidence="2">Prophage tail endopeptidase domain-containing protein</fullName>
    </recommendedName>
</protein>
<organism evidence="1">
    <name type="scientific">bioreactor metagenome</name>
    <dbReference type="NCBI Taxonomy" id="1076179"/>
    <lineage>
        <taxon>unclassified sequences</taxon>
        <taxon>metagenomes</taxon>
        <taxon>ecological metagenomes</taxon>
    </lineage>
</organism>
<reference evidence="1" key="1">
    <citation type="submission" date="2019-08" db="EMBL/GenBank/DDBJ databases">
        <authorList>
            <person name="Kucharzyk K."/>
            <person name="Murdoch R.W."/>
            <person name="Higgins S."/>
            <person name="Loffler F."/>
        </authorList>
    </citation>
    <scope>NUCLEOTIDE SEQUENCE</scope>
</reference>
<name>A0A644X175_9ZZZZ</name>
<evidence type="ECO:0008006" key="2">
    <source>
        <dbReference type="Google" id="ProtNLM"/>
    </source>
</evidence>
<sequence>MQKKSGGTIGVLGDYFNLKAELKYNQVSNFTFDYPAYINQMKTPFYDDLVADRIVKIDPYGVFVLSGPSSTGDGIREVKSCTAYSIEYELSGKSITLEAGTYRFYNLVNPSDTTTLIGRILEKARNWSIGSVSKSLWSRYRTFDDTETKIYDWMMNTIQSTYNCVFVFDTYTRTINVLDADDDVTMIPVYLSYDNMIKECTVSEITDNMFTKLSVYGADPLTIREVNPIGSNYIYNLDYYVGIDDVPSELATKWNEWQTLISSRQQYYTSLIALRNAAYGRYLTANSSLTDMDSDLASLDNLRSVNVQGLASATNQTTIDYYTARLAEVALQYSDKEDEIDAQQELVGGYKAEYDAIGEDIAAVVSELAIDNYFTGEELDILDHYFVEDNFVDSTFAVYDVDVSSDSDSLTNVVTADISFSDITLVDVAMTGIWGCNDCYRHFSYAGTPTECPYCGSTDVYSVQESGRRLFSISGGTITISGTYSKMDTDTGDSVTGAYVMSAAIVNGTLDRKLNGELVCSFYLGSGTVNGTGFPSGNITISSTSSFDPSGFVGDLDEIVESEISTHYEGSSSLSILGGSIYFTRNVTDSQRYYVAQELYDFAVDKLKDIAVPTYSFELSTINPIFAKEFEPFKNALKFGSACYLKLGDELLTKQMLLEIHLDFEDPAKFEMIFSNEFKRPSYTNKMKDQLKKAESTSRTLALKSLSYGDQGGLYNAVSEFIRTGLNTAATQVLAGKNQNITVDGRGIKIATVGGKEYILMADGMIAIIDSDGNANMAMGHFYNDASGQDYYGVLADVIGGTLLIGLELNIICPDQNGGVAQFKVDSSGCFLNNSRFYLQNDGGGKIGLDANYGIFGGTSSLFTVTDTGYVHPSFIDADTGDVVLDDDGMPQNANFWLGINGEAYFRGTVIAEAGKFQGVVQTNHFLRS</sequence>
<accession>A0A644X175</accession>
<proteinExistence type="predicted"/>
<evidence type="ECO:0000313" key="1">
    <source>
        <dbReference type="EMBL" id="MPM09839.1"/>
    </source>
</evidence>
<gene>
    <name evidence="1" type="ORF">SDC9_56162</name>
</gene>
<dbReference type="AlphaFoldDB" id="A0A644X175"/>
<dbReference type="EMBL" id="VSSQ01001618">
    <property type="protein sequence ID" value="MPM09839.1"/>
    <property type="molecule type" value="Genomic_DNA"/>
</dbReference>